<proteinExistence type="predicted"/>
<gene>
    <name evidence="1" type="ORF">PACLA_8A058938</name>
</gene>
<reference evidence="1" key="1">
    <citation type="submission" date="2020-04" db="EMBL/GenBank/DDBJ databases">
        <authorList>
            <person name="Alioto T."/>
            <person name="Alioto T."/>
            <person name="Gomez Garrido J."/>
        </authorList>
    </citation>
    <scope>NUCLEOTIDE SEQUENCE</scope>
    <source>
        <strain evidence="1">A484AB</strain>
    </source>
</reference>
<dbReference type="Proteomes" id="UP001152795">
    <property type="component" value="Unassembled WGS sequence"/>
</dbReference>
<evidence type="ECO:0000313" key="2">
    <source>
        <dbReference type="Proteomes" id="UP001152795"/>
    </source>
</evidence>
<feature type="non-terminal residue" evidence="1">
    <location>
        <position position="1"/>
    </location>
</feature>
<name>A0A6S7K541_PARCT</name>
<keyword evidence="2" id="KW-1185">Reference proteome</keyword>
<feature type="non-terminal residue" evidence="1">
    <location>
        <position position="203"/>
    </location>
</feature>
<protein>
    <submittedName>
        <fullName evidence="1">Uncharacterized protein</fullName>
    </submittedName>
</protein>
<dbReference type="EMBL" id="CACRXK020026995">
    <property type="protein sequence ID" value="CAB4040585.1"/>
    <property type="molecule type" value="Genomic_DNA"/>
</dbReference>
<organism evidence="1 2">
    <name type="scientific">Paramuricea clavata</name>
    <name type="common">Red gorgonian</name>
    <name type="synonym">Violescent sea-whip</name>
    <dbReference type="NCBI Taxonomy" id="317549"/>
    <lineage>
        <taxon>Eukaryota</taxon>
        <taxon>Metazoa</taxon>
        <taxon>Cnidaria</taxon>
        <taxon>Anthozoa</taxon>
        <taxon>Octocorallia</taxon>
        <taxon>Malacalcyonacea</taxon>
        <taxon>Plexauridae</taxon>
        <taxon>Paramuricea</taxon>
    </lineage>
</organism>
<dbReference type="AlphaFoldDB" id="A0A6S7K541"/>
<comment type="caution">
    <text evidence="1">The sequence shown here is derived from an EMBL/GenBank/DDBJ whole genome shotgun (WGS) entry which is preliminary data.</text>
</comment>
<sequence>ISKFPGGGYPLTPLQMRGLRHQSPQKLDPPLNKSQLKITNISATLFLTCFIQDVNINLRVRSATTDSDKIYSQETLELLSMNNIAFRSYNMHGDSYVDRNRPQQMTTQEGYDRHDTCQEEIMNTICLLIRFFLRNAAHISRRKDVKFDSALTRMRKNKQQHSIPCTFEIFLHTISKNRRRWLSAILNWSRRRIQKKWSKRSYR</sequence>
<accession>A0A6S7K541</accession>
<evidence type="ECO:0000313" key="1">
    <source>
        <dbReference type="EMBL" id="CAB4040585.1"/>
    </source>
</evidence>